<sequence>MHTQQHAVMHQRGSSHHAFPTHVATLRRGRRTVLAATGLVAALALTATACDGSADSASDKPDATTSQAADAGGKVKIPADLADKLKEHDRHRPVEGRRLEELGQGQVAQ</sequence>
<evidence type="ECO:0000313" key="3">
    <source>
        <dbReference type="EMBL" id="MBB5797971.1"/>
    </source>
</evidence>
<keyword evidence="2" id="KW-0732">Signal</keyword>
<evidence type="ECO:0000256" key="1">
    <source>
        <dbReference type="SAM" id="MobiDB-lite"/>
    </source>
</evidence>
<comment type="caution">
    <text evidence="3">The sequence shown here is derived from an EMBL/GenBank/DDBJ whole genome shotgun (WGS) entry which is preliminary data.</text>
</comment>
<gene>
    <name evidence="3" type="ORF">HDA41_005935</name>
</gene>
<feature type="region of interest" description="Disordered" evidence="1">
    <location>
        <begin position="1"/>
        <end position="20"/>
    </location>
</feature>
<proteinExistence type="predicted"/>
<reference evidence="3 4" key="1">
    <citation type="submission" date="2020-08" db="EMBL/GenBank/DDBJ databases">
        <title>Sequencing the genomes of 1000 actinobacteria strains.</title>
        <authorList>
            <person name="Klenk H.-P."/>
        </authorList>
    </citation>
    <scope>NUCLEOTIDE SEQUENCE [LARGE SCALE GENOMIC DNA]</scope>
    <source>
        <strain evidence="3 4">DSM 40084</strain>
    </source>
</reference>
<evidence type="ECO:0000313" key="4">
    <source>
        <dbReference type="Proteomes" id="UP000590647"/>
    </source>
</evidence>
<dbReference type="Proteomes" id="UP000590647">
    <property type="component" value="Unassembled WGS sequence"/>
</dbReference>
<evidence type="ECO:0000256" key="2">
    <source>
        <dbReference type="SAM" id="SignalP"/>
    </source>
</evidence>
<feature type="region of interest" description="Disordered" evidence="1">
    <location>
        <begin position="50"/>
        <end position="109"/>
    </location>
</feature>
<feature type="chain" id="PRO_5031256819" description="Lipoprotein" evidence="2">
    <location>
        <begin position="50"/>
        <end position="109"/>
    </location>
</feature>
<keyword evidence="4" id="KW-1185">Reference proteome</keyword>
<evidence type="ECO:0008006" key="5">
    <source>
        <dbReference type="Google" id="ProtNLM"/>
    </source>
</evidence>
<dbReference type="AlphaFoldDB" id="A0A7W9H9L8"/>
<name>A0A7W9H9L8_9ACTN</name>
<dbReference type="EMBL" id="JACHNE010000001">
    <property type="protein sequence ID" value="MBB5797971.1"/>
    <property type="molecule type" value="Genomic_DNA"/>
</dbReference>
<feature type="signal peptide" evidence="2">
    <location>
        <begin position="1"/>
        <end position="49"/>
    </location>
</feature>
<organism evidence="3 4">
    <name type="scientific">Streptomyces caelestis</name>
    <dbReference type="NCBI Taxonomy" id="36816"/>
    <lineage>
        <taxon>Bacteria</taxon>
        <taxon>Bacillati</taxon>
        <taxon>Actinomycetota</taxon>
        <taxon>Actinomycetes</taxon>
        <taxon>Kitasatosporales</taxon>
        <taxon>Streptomycetaceae</taxon>
        <taxon>Streptomyces</taxon>
    </lineage>
</organism>
<accession>A0A7W9H9L8</accession>
<feature type="compositionally biased region" description="Basic and acidic residues" evidence="1">
    <location>
        <begin position="81"/>
        <end position="101"/>
    </location>
</feature>
<protein>
    <recommendedName>
        <fullName evidence="5">Lipoprotein</fullName>
    </recommendedName>
</protein>